<dbReference type="PROSITE" id="PS50234">
    <property type="entry name" value="VWFA"/>
    <property type="match status" value="1"/>
</dbReference>
<dbReference type="SUPFAM" id="SSF52317">
    <property type="entry name" value="Class I glutamine amidotransferase-like"/>
    <property type="match status" value="1"/>
</dbReference>
<dbReference type="SUPFAM" id="SSF53300">
    <property type="entry name" value="vWA-like"/>
    <property type="match status" value="2"/>
</dbReference>
<feature type="compositionally biased region" description="Basic and acidic residues" evidence="1">
    <location>
        <begin position="938"/>
        <end position="951"/>
    </location>
</feature>
<dbReference type="RefSeq" id="WP_132420010.1">
    <property type="nucleotide sequence ID" value="NZ_SKFG01000031.1"/>
</dbReference>
<feature type="transmembrane region" description="Helical" evidence="2">
    <location>
        <begin position="37"/>
        <end position="57"/>
    </location>
</feature>
<gene>
    <name evidence="4" type="ORF">E0485_20875</name>
</gene>
<dbReference type="EMBL" id="SKFG01000031">
    <property type="protein sequence ID" value="TCZ73563.1"/>
    <property type="molecule type" value="Genomic_DNA"/>
</dbReference>
<reference evidence="4 5" key="1">
    <citation type="submission" date="2019-03" db="EMBL/GenBank/DDBJ databases">
        <authorList>
            <person name="Kim M.K.M."/>
        </authorList>
    </citation>
    <scope>NUCLEOTIDE SEQUENCE [LARGE SCALE GENOMIC DNA]</scope>
    <source>
        <strain evidence="4 5">18JY21-1</strain>
    </source>
</reference>
<keyword evidence="2" id="KW-0812">Transmembrane</keyword>
<feature type="transmembrane region" description="Helical" evidence="2">
    <location>
        <begin position="6"/>
        <end position="25"/>
    </location>
</feature>
<evidence type="ECO:0000256" key="2">
    <source>
        <dbReference type="SAM" id="Phobius"/>
    </source>
</evidence>
<accession>A0A4R4E401</accession>
<comment type="caution">
    <text evidence="4">The sequence shown here is derived from an EMBL/GenBank/DDBJ whole genome shotgun (WGS) entry which is preliminary data.</text>
</comment>
<evidence type="ECO:0000313" key="4">
    <source>
        <dbReference type="EMBL" id="TCZ73563.1"/>
    </source>
</evidence>
<evidence type="ECO:0000313" key="5">
    <source>
        <dbReference type="Proteomes" id="UP000295418"/>
    </source>
</evidence>
<keyword evidence="5" id="KW-1185">Reference proteome</keyword>
<name>A0A4R4E401_9BACL</name>
<protein>
    <submittedName>
        <fullName evidence="4">VWA domain-containing protein</fullName>
    </submittedName>
</protein>
<dbReference type="CDD" id="cd00198">
    <property type="entry name" value="vWFA"/>
    <property type="match status" value="1"/>
</dbReference>
<dbReference type="InterPro" id="IPR029062">
    <property type="entry name" value="Class_I_gatase-like"/>
</dbReference>
<dbReference type="PANTHER" id="PTHR37947:SF2">
    <property type="entry name" value="VON WILLEBRAND FACTOR TYPE A"/>
    <property type="match status" value="1"/>
</dbReference>
<evidence type="ECO:0000259" key="3">
    <source>
        <dbReference type="PROSITE" id="PS50234"/>
    </source>
</evidence>
<dbReference type="Pfam" id="PF00092">
    <property type="entry name" value="VWA"/>
    <property type="match status" value="1"/>
</dbReference>
<dbReference type="InterPro" id="IPR036465">
    <property type="entry name" value="vWFA_dom_sf"/>
</dbReference>
<dbReference type="PANTHER" id="PTHR37947">
    <property type="entry name" value="BLL2462 PROTEIN"/>
    <property type="match status" value="1"/>
</dbReference>
<dbReference type="Gene3D" id="3.40.50.410">
    <property type="entry name" value="von Willebrand factor, type A domain"/>
    <property type="match status" value="1"/>
</dbReference>
<dbReference type="OrthoDB" id="9781333at2"/>
<feature type="region of interest" description="Disordered" evidence="1">
    <location>
        <begin position="880"/>
        <end position="966"/>
    </location>
</feature>
<proteinExistence type="predicted"/>
<dbReference type="Proteomes" id="UP000295418">
    <property type="component" value="Unassembled WGS sequence"/>
</dbReference>
<dbReference type="Gene3D" id="3.40.50.880">
    <property type="match status" value="2"/>
</dbReference>
<dbReference type="SMART" id="SM00327">
    <property type="entry name" value="VWA"/>
    <property type="match status" value="2"/>
</dbReference>
<dbReference type="InterPro" id="IPR010768">
    <property type="entry name" value="GATase1-like"/>
</dbReference>
<organism evidence="4 5">
    <name type="scientific">Paenibacillus albiflavus</name>
    <dbReference type="NCBI Taxonomy" id="2545760"/>
    <lineage>
        <taxon>Bacteria</taxon>
        <taxon>Bacillati</taxon>
        <taxon>Bacillota</taxon>
        <taxon>Bacilli</taxon>
        <taxon>Bacillales</taxon>
        <taxon>Paenibacillaceae</taxon>
        <taxon>Paenibacillus</taxon>
    </lineage>
</organism>
<feature type="domain" description="VWFA" evidence="3">
    <location>
        <begin position="407"/>
        <end position="572"/>
    </location>
</feature>
<evidence type="ECO:0000256" key="1">
    <source>
        <dbReference type="SAM" id="MobiDB-lite"/>
    </source>
</evidence>
<keyword evidence="2" id="KW-1133">Transmembrane helix</keyword>
<dbReference type="Pfam" id="PF07090">
    <property type="entry name" value="GATase1_like"/>
    <property type="match status" value="1"/>
</dbReference>
<dbReference type="Pfam" id="PF13519">
    <property type="entry name" value="VWA_2"/>
    <property type="match status" value="1"/>
</dbReference>
<keyword evidence="2" id="KW-0472">Membrane</keyword>
<sequence length="966" mass="107855">MGIQFDHPWVLLLLLLIVPIIVFFYKKDQRLNGFRKKLVFTLRTLLIVLLILAIAGMQTFVLHKEKQIVYVIDRSDSMPEDAGIRDWLKQSVQYKKENDQFAVISTGLEAVIERSMTNQPSDFSPSAKLSPQFSNLEQGLQVASSLLSNPEASRIVLVTDGEENIGSAQRQARMLKDRGVPIDVLQVPRLVTNDVAIESLKLPEKLYQAEKFAFEVAIRSTIAGTGELRIYEDNRELAAMPVEVSRGENQFVLQSLAKTTGLHQYRAEIYMDGDKQAVNNVGYAFSKVIGSPKVLIVEGKPNLSSNITAALESGIVEYEIIAPEVFPHELAKLTAYDSIILNDVSADRFSGLQMEMIEKAVSSYGIGLMMVGGEDSFGMGGYYKTPIEKALPVRMELEGKREIPSLGLILVIDRSGSMSGDKIELAKESAMRTVELMRAKDTVGVVAFDSQPWWVVEPQKLTDKNEVINKIKSIQSQGGTEIYPALKTGYDQLKELSAQRKHMILLTDGQSGPDPGYQDMLKDMTQHQITLSTVGIGQDTDVQFLEWLAKEAKGRAYQTNDQSTLPAIFSREAVMMARSYIVNQPFIPAIATMNDWSQMFVDGVPSIQAYVATTAKEAAESILVSPEPDPLLVRWQYGSGRSVAWTSDLTGKWSKDWIEWGKFSQVFTQMVKWTFPQFVASPYDVNTVMNGNEISLHVTATDSDAVWDELKAVVTDDKLNSQEVLLTQTTPGEYKGSVPLNQSGAYVINLTPIQNGSSLTDGLAGNIGIVVPYSPEYRIPISSGVMTDQAIAQLTKTTEGRMLSLDQPEQVFAGETVPSKQLYDLGRLLLILALMLWLLDIAVRRLSIRWESVYSWALNGYQKRQAVREAQALQQQSAQANRIERLQQRKQQTDQFYGDRRKKNEGGPIPNLTDESLNKQRQSQEFQQSKPRAAVKSHQGEKSPRTEDRSDNTVNRLLAAKQRKGR</sequence>
<feature type="compositionally biased region" description="Polar residues" evidence="1">
    <location>
        <begin position="913"/>
        <end position="930"/>
    </location>
</feature>
<dbReference type="InterPro" id="IPR002035">
    <property type="entry name" value="VWF_A"/>
</dbReference>
<dbReference type="AlphaFoldDB" id="A0A4R4E401"/>